<evidence type="ECO:0000256" key="10">
    <source>
        <dbReference type="ARBA" id="ARBA00022927"/>
    </source>
</evidence>
<dbReference type="FunFam" id="3.30.300.30:FF:000007">
    <property type="entry name" value="4-coumarate--CoA ligase 2"/>
    <property type="match status" value="1"/>
</dbReference>
<accession>A0A816REP4</accession>
<dbReference type="PANTHER" id="PTHR24096">
    <property type="entry name" value="LONG-CHAIN-FATTY-ACID--COA LIGASE"/>
    <property type="match status" value="1"/>
</dbReference>
<dbReference type="Gene3D" id="1.10.10.10">
    <property type="entry name" value="Winged helix-like DNA-binding domain superfamily/Winged helix DNA-binding domain"/>
    <property type="match status" value="1"/>
</dbReference>
<evidence type="ECO:0000259" key="14">
    <source>
        <dbReference type="Pfam" id="PF00501"/>
    </source>
</evidence>
<dbReference type="FunFam" id="3.40.50.12780:FF:000003">
    <property type="entry name" value="Long-chain-fatty-acid--CoA ligase FadD"/>
    <property type="match status" value="1"/>
</dbReference>
<evidence type="ECO:0000256" key="8">
    <source>
        <dbReference type="ARBA" id="ARBA00022840"/>
    </source>
</evidence>
<feature type="compositionally biased region" description="Pro residues" evidence="13">
    <location>
        <begin position="12"/>
        <end position="27"/>
    </location>
</feature>
<dbReference type="FunFam" id="1.10.10.10:FF:000141">
    <property type="entry name" value="vacuolar protein-sorting-associated protein 25"/>
    <property type="match status" value="1"/>
</dbReference>
<name>A0A816REP4_BRANA</name>
<dbReference type="InterPro" id="IPR000873">
    <property type="entry name" value="AMP-dep_synth/lig_dom"/>
</dbReference>
<dbReference type="InterPro" id="IPR036388">
    <property type="entry name" value="WH-like_DNA-bd_sf"/>
</dbReference>
<evidence type="ECO:0000256" key="3">
    <source>
        <dbReference type="ARBA" id="ARBA00009674"/>
    </source>
</evidence>
<feature type="region of interest" description="Disordered" evidence="13">
    <location>
        <begin position="1"/>
        <end position="30"/>
    </location>
</feature>
<dbReference type="AlphaFoldDB" id="A0A816REP4"/>
<dbReference type="Gene3D" id="1.10.10.570">
    <property type="entry name" value="Winged helix' DNA-binding domain. Chain C. Domain 1"/>
    <property type="match status" value="1"/>
</dbReference>
<dbReference type="PANTHER" id="PTHR24096:SF149">
    <property type="entry name" value="AMP-BINDING DOMAIN-CONTAINING PROTEIN-RELATED"/>
    <property type="match status" value="1"/>
</dbReference>
<dbReference type="Gene3D" id="3.40.50.12780">
    <property type="entry name" value="N-terminal domain of ligase-like"/>
    <property type="match status" value="1"/>
</dbReference>
<dbReference type="EMBL" id="HG994365">
    <property type="protein sequence ID" value="CAF2069767.1"/>
    <property type="molecule type" value="Genomic_DNA"/>
</dbReference>
<dbReference type="GO" id="GO:0000814">
    <property type="term" value="C:ESCRT II complex"/>
    <property type="evidence" value="ECO:0007669"/>
    <property type="project" value="InterPro"/>
</dbReference>
<evidence type="ECO:0000256" key="1">
    <source>
        <dbReference type="ARBA" id="ARBA00001946"/>
    </source>
</evidence>
<evidence type="ECO:0000256" key="7">
    <source>
        <dbReference type="ARBA" id="ARBA00022741"/>
    </source>
</evidence>
<evidence type="ECO:0000256" key="5">
    <source>
        <dbReference type="ARBA" id="ARBA00022448"/>
    </source>
</evidence>
<evidence type="ECO:0000256" key="6">
    <source>
        <dbReference type="ARBA" id="ARBA00022598"/>
    </source>
</evidence>
<reference evidence="16" key="1">
    <citation type="submission" date="2021-01" db="EMBL/GenBank/DDBJ databases">
        <authorList>
            <consortium name="Genoscope - CEA"/>
            <person name="William W."/>
        </authorList>
    </citation>
    <scope>NUCLEOTIDE SEQUENCE</scope>
</reference>
<comment type="cofactor">
    <cofactor evidence="1">
        <name>Mg(2+)</name>
        <dbReference type="ChEBI" id="CHEBI:18420"/>
    </cofactor>
</comment>
<keyword evidence="5" id="KW-0813">Transport</keyword>
<dbReference type="CDD" id="cd05904">
    <property type="entry name" value="4CL"/>
    <property type="match status" value="1"/>
</dbReference>
<keyword evidence="6" id="KW-0436">Ligase</keyword>
<dbReference type="InterPro" id="IPR042099">
    <property type="entry name" value="ANL_N_sf"/>
</dbReference>
<organism evidence="16">
    <name type="scientific">Brassica napus</name>
    <name type="common">Rape</name>
    <dbReference type="NCBI Taxonomy" id="3708"/>
    <lineage>
        <taxon>Eukaryota</taxon>
        <taxon>Viridiplantae</taxon>
        <taxon>Streptophyta</taxon>
        <taxon>Embryophyta</taxon>
        <taxon>Tracheophyta</taxon>
        <taxon>Spermatophyta</taxon>
        <taxon>Magnoliopsida</taxon>
        <taxon>eudicotyledons</taxon>
        <taxon>Gunneridae</taxon>
        <taxon>Pentapetalae</taxon>
        <taxon>rosids</taxon>
        <taxon>malvids</taxon>
        <taxon>Brassicales</taxon>
        <taxon>Brassicaceae</taxon>
        <taxon>Brassiceae</taxon>
        <taxon>Brassica</taxon>
    </lineage>
</organism>
<gene>
    <name evidence="16" type="ORF">DARMORV10_C01P13040.1</name>
</gene>
<dbReference type="InterPro" id="IPR036390">
    <property type="entry name" value="WH_DNA-bd_sf"/>
</dbReference>
<keyword evidence="10" id="KW-0653">Protein transport</keyword>
<dbReference type="Proteomes" id="UP001295469">
    <property type="component" value="Chromosome C01"/>
</dbReference>
<keyword evidence="9" id="KW-0460">Magnesium</keyword>
<evidence type="ECO:0000259" key="15">
    <source>
        <dbReference type="Pfam" id="PF13193"/>
    </source>
</evidence>
<dbReference type="Pfam" id="PF05871">
    <property type="entry name" value="ESCRT-II"/>
    <property type="match status" value="1"/>
</dbReference>
<dbReference type="GO" id="GO:0071985">
    <property type="term" value="P:multivesicular body sorting pathway"/>
    <property type="evidence" value="ECO:0007669"/>
    <property type="project" value="InterPro"/>
</dbReference>
<evidence type="ECO:0000256" key="4">
    <source>
        <dbReference type="ARBA" id="ARBA00012959"/>
    </source>
</evidence>
<dbReference type="FunFam" id="1.10.10.570:FF:000002">
    <property type="entry name" value="Vacuolar protein sorting-associated protein 25"/>
    <property type="match status" value="1"/>
</dbReference>
<protein>
    <recommendedName>
        <fullName evidence="4">4-coumarate--CoA ligase</fullName>
        <ecNumber evidence="4">6.2.1.12</ecNumber>
    </recommendedName>
    <alternativeName>
        <fullName evidence="11">ESCRT-II complex subunit VPS25</fullName>
    </alternativeName>
</protein>
<dbReference type="GO" id="GO:0015031">
    <property type="term" value="P:protein transport"/>
    <property type="evidence" value="ECO:0007669"/>
    <property type="project" value="UniProtKB-KW"/>
</dbReference>
<dbReference type="Gene3D" id="3.30.300.30">
    <property type="match status" value="1"/>
</dbReference>
<comment type="similarity">
    <text evidence="3">Belongs to the VPS25 family.</text>
</comment>
<dbReference type="InterPro" id="IPR014041">
    <property type="entry name" value="ESCRT-II_cplx_Vps25-sub_N"/>
</dbReference>
<evidence type="ECO:0000256" key="2">
    <source>
        <dbReference type="ARBA" id="ARBA00006432"/>
    </source>
</evidence>
<dbReference type="SUPFAM" id="SSF56801">
    <property type="entry name" value="Acetyl-CoA synthetase-like"/>
    <property type="match status" value="1"/>
</dbReference>
<dbReference type="GO" id="GO:0016207">
    <property type="term" value="F:4-coumarate-CoA ligase activity"/>
    <property type="evidence" value="ECO:0007669"/>
    <property type="project" value="UniProtKB-EC"/>
</dbReference>
<evidence type="ECO:0000256" key="13">
    <source>
        <dbReference type="SAM" id="MobiDB-lite"/>
    </source>
</evidence>
<dbReference type="GO" id="GO:0005524">
    <property type="term" value="F:ATP binding"/>
    <property type="evidence" value="ECO:0007669"/>
    <property type="project" value="UniProtKB-KW"/>
</dbReference>
<dbReference type="Pfam" id="PF13193">
    <property type="entry name" value="AMP-binding_C"/>
    <property type="match status" value="1"/>
</dbReference>
<dbReference type="SUPFAM" id="SSF46785">
    <property type="entry name" value="Winged helix' DNA-binding domain"/>
    <property type="match status" value="2"/>
</dbReference>
<proteinExistence type="inferred from homology"/>
<comment type="catalytic activity">
    <reaction evidence="12">
        <text>(E)-4-coumarate + ATP + CoA = (E)-4-coumaroyl-CoA + AMP + diphosphate</text>
        <dbReference type="Rhea" id="RHEA:19641"/>
        <dbReference type="ChEBI" id="CHEBI:12876"/>
        <dbReference type="ChEBI" id="CHEBI:30616"/>
        <dbReference type="ChEBI" id="CHEBI:33019"/>
        <dbReference type="ChEBI" id="CHEBI:57287"/>
        <dbReference type="ChEBI" id="CHEBI:85008"/>
        <dbReference type="ChEBI" id="CHEBI:456215"/>
        <dbReference type="EC" id="6.2.1.12"/>
    </reaction>
    <physiologicalReaction direction="left-to-right" evidence="12">
        <dbReference type="Rhea" id="RHEA:19642"/>
    </physiologicalReaction>
</comment>
<dbReference type="InterPro" id="IPR020845">
    <property type="entry name" value="AMP-binding_CS"/>
</dbReference>
<evidence type="ECO:0000256" key="11">
    <source>
        <dbReference type="ARBA" id="ARBA00030094"/>
    </source>
</evidence>
<evidence type="ECO:0000256" key="12">
    <source>
        <dbReference type="ARBA" id="ARBA00034252"/>
    </source>
</evidence>
<sequence length="754" mass="83365">MAATHLHISPNPKIPTPSPQNPPPPWFSPDTGIYTSKHPSVHLPVDPHLDAASALFSHIHTIDDPNSAAFVDSLTGFSISYTELQVMVESIAAAIHRDLGVRQGDVVSLVLPNSLYFPLLFLSLISLGTVVTTMNPSSSLGEIKKQVSECNVALAFTSRESVAKLASLGVVVIRVPESYDLDSVRVENPKFYSIIKGGFDFGSVTKPLVKQDDVAAIMYSSGTTGASKGVMLTHRNLIASMELFVRFEASQYEHPGSSNVYLAALPLCHIYGLSLFVMGLLSVGSTIVVMRRFDVSDVVDVIERFKITHFPVVPPMLMALTKKAKGVCGEAFRSLKQVSSGAAPLSRKFIEDFVGTLPHVDLIQGYGMTESTAVGTRGFNTQKLRKYSSVGLLAPNMQARVVDWSSGSFLPPGNRGELWIQGPGVMKGYLNNPEATEMTIVEKSWLRTGDIAYFGEDGYLFIVDRMKEIIKYKGFQIAPADLEAVLVSHPLIIDAAVTAAPNEECGEIPVAFVVRRQETALSEQDVINYVAAQVAPYRKVRKVVMVSSIPKSPTGKILRKELKRILTNCICEGQRMQKLGDFKLPQFFNYPPYFTLQPVRDTREKQIQLWKELILDFCKSQKVFLIGVEEDFPLFSNSAIDRTLSHEARETFLSAFVGEGRAEWLDKGHRKCLILWHRIQDWADIILKFVRENGLEDSVMTVEEIRSGTESLGTELEGIDRTILMRALKLLENKGKLALFKGTSADDEGVKFSV</sequence>
<keyword evidence="7" id="KW-0547">Nucleotide-binding</keyword>
<dbReference type="InterPro" id="IPR008570">
    <property type="entry name" value="ESCRT-II_cplx_Vps25-sub"/>
</dbReference>
<evidence type="ECO:0000313" key="16">
    <source>
        <dbReference type="EMBL" id="CAF2069767.1"/>
    </source>
</evidence>
<dbReference type="PROSITE" id="PS00455">
    <property type="entry name" value="AMP_BINDING"/>
    <property type="match status" value="1"/>
</dbReference>
<feature type="domain" description="AMP-dependent synthetase/ligase" evidence="14">
    <location>
        <begin position="65"/>
        <end position="430"/>
    </location>
</feature>
<feature type="domain" description="AMP-binding enzyme C-terminal" evidence="15">
    <location>
        <begin position="482"/>
        <end position="556"/>
    </location>
</feature>
<dbReference type="InterPro" id="IPR045851">
    <property type="entry name" value="AMP-bd_C_sf"/>
</dbReference>
<keyword evidence="8" id="KW-0067">ATP-binding</keyword>
<comment type="similarity">
    <text evidence="2">Belongs to the ATP-dependent AMP-binding enzyme family.</text>
</comment>
<dbReference type="InterPro" id="IPR025110">
    <property type="entry name" value="AMP-bd_C"/>
</dbReference>
<dbReference type="GO" id="GO:0016236">
    <property type="term" value="P:macroautophagy"/>
    <property type="evidence" value="ECO:0007669"/>
    <property type="project" value="UniProtKB-ARBA"/>
</dbReference>
<dbReference type="Pfam" id="PF00501">
    <property type="entry name" value="AMP-binding"/>
    <property type="match status" value="1"/>
</dbReference>
<dbReference type="EC" id="6.2.1.12" evidence="4"/>
<evidence type="ECO:0000256" key="9">
    <source>
        <dbReference type="ARBA" id="ARBA00022842"/>
    </source>
</evidence>